<evidence type="ECO:0000313" key="1">
    <source>
        <dbReference type="EMBL" id="MDQ0253595.1"/>
    </source>
</evidence>
<sequence length="62" mass="7069">MRTVKFLALVLGLAVFTFLSNRYRDNFTEAHSFSKFHKHGEKTTLEKKSMDGNIGNFVDSGE</sequence>
<protein>
    <submittedName>
        <fullName evidence="1">Uncharacterized protein</fullName>
    </submittedName>
</protein>
<evidence type="ECO:0000313" key="2">
    <source>
        <dbReference type="Proteomes" id="UP001230005"/>
    </source>
</evidence>
<organism evidence="1 2">
    <name type="scientific">Evansella vedderi</name>
    <dbReference type="NCBI Taxonomy" id="38282"/>
    <lineage>
        <taxon>Bacteria</taxon>
        <taxon>Bacillati</taxon>
        <taxon>Bacillota</taxon>
        <taxon>Bacilli</taxon>
        <taxon>Bacillales</taxon>
        <taxon>Bacillaceae</taxon>
        <taxon>Evansella</taxon>
    </lineage>
</organism>
<name>A0ABT9ZRK8_9BACI</name>
<dbReference type="RefSeq" id="WP_307322466.1">
    <property type="nucleotide sequence ID" value="NZ_JAUSUG010000003.1"/>
</dbReference>
<comment type="caution">
    <text evidence="1">The sequence shown here is derived from an EMBL/GenBank/DDBJ whole genome shotgun (WGS) entry which is preliminary data.</text>
</comment>
<accession>A0ABT9ZRK8</accession>
<dbReference type="EMBL" id="JAUSUG010000003">
    <property type="protein sequence ID" value="MDQ0253595.1"/>
    <property type="molecule type" value="Genomic_DNA"/>
</dbReference>
<keyword evidence="2" id="KW-1185">Reference proteome</keyword>
<dbReference type="Proteomes" id="UP001230005">
    <property type="component" value="Unassembled WGS sequence"/>
</dbReference>
<proteinExistence type="predicted"/>
<reference evidence="1 2" key="1">
    <citation type="submission" date="2023-07" db="EMBL/GenBank/DDBJ databases">
        <title>Genomic Encyclopedia of Type Strains, Phase IV (KMG-IV): sequencing the most valuable type-strain genomes for metagenomic binning, comparative biology and taxonomic classification.</title>
        <authorList>
            <person name="Goeker M."/>
        </authorList>
    </citation>
    <scope>NUCLEOTIDE SEQUENCE [LARGE SCALE GENOMIC DNA]</scope>
    <source>
        <strain evidence="1 2">DSM 9768</strain>
    </source>
</reference>
<gene>
    <name evidence="1" type="ORF">J2S74_000967</name>
</gene>